<accession>X0U0S0</accession>
<dbReference type="InterPro" id="IPR011990">
    <property type="entry name" value="TPR-like_helical_dom_sf"/>
</dbReference>
<dbReference type="AlphaFoldDB" id="X0U0S0"/>
<evidence type="ECO:0008006" key="2">
    <source>
        <dbReference type="Google" id="ProtNLM"/>
    </source>
</evidence>
<sequence>NPFVAAKGASASLKDVLAAAQDRVAGEFADYPSTEASIHSSLAALFSAIELMPNAEAEGRKALSLYEHDEGATSRDALQARSRLIYFLSKQSKFDAALAELNTLNDLAAHSDPVYRTYLTASAWGNYHLDHGEYDKALPELLEAVGTVTRAQPNDTFARDALRLNLIAAYRYNNQADKSQQEARSLLADLESRKNKNELAVAYAKHMLARSLVMSNNYDEAEALLLDAQKTIIQLVGKGNSRNIMLLTDLDDIAMRRKDWPKALEYAQKSYEAFIEKFGEAHFA</sequence>
<feature type="non-terminal residue" evidence="1">
    <location>
        <position position="1"/>
    </location>
</feature>
<gene>
    <name evidence="1" type="ORF">S01H1_20263</name>
</gene>
<protein>
    <recommendedName>
        <fullName evidence="2">MalT-like TPR region domain-containing protein</fullName>
    </recommendedName>
</protein>
<dbReference type="Gene3D" id="1.25.40.10">
    <property type="entry name" value="Tetratricopeptide repeat domain"/>
    <property type="match status" value="2"/>
</dbReference>
<dbReference type="SUPFAM" id="SSF48452">
    <property type="entry name" value="TPR-like"/>
    <property type="match status" value="1"/>
</dbReference>
<proteinExistence type="predicted"/>
<name>X0U0S0_9ZZZZ</name>
<feature type="non-terminal residue" evidence="1">
    <location>
        <position position="284"/>
    </location>
</feature>
<organism evidence="1">
    <name type="scientific">marine sediment metagenome</name>
    <dbReference type="NCBI Taxonomy" id="412755"/>
    <lineage>
        <taxon>unclassified sequences</taxon>
        <taxon>metagenomes</taxon>
        <taxon>ecological metagenomes</taxon>
    </lineage>
</organism>
<comment type="caution">
    <text evidence="1">The sequence shown here is derived from an EMBL/GenBank/DDBJ whole genome shotgun (WGS) entry which is preliminary data.</text>
</comment>
<reference evidence="1" key="1">
    <citation type="journal article" date="2014" name="Front. Microbiol.">
        <title>High frequency of phylogenetically diverse reductive dehalogenase-homologous genes in deep subseafloor sedimentary metagenomes.</title>
        <authorList>
            <person name="Kawai M."/>
            <person name="Futagami T."/>
            <person name="Toyoda A."/>
            <person name="Takaki Y."/>
            <person name="Nishi S."/>
            <person name="Hori S."/>
            <person name="Arai W."/>
            <person name="Tsubouchi T."/>
            <person name="Morono Y."/>
            <person name="Uchiyama I."/>
            <person name="Ito T."/>
            <person name="Fujiyama A."/>
            <person name="Inagaki F."/>
            <person name="Takami H."/>
        </authorList>
    </citation>
    <scope>NUCLEOTIDE SEQUENCE</scope>
    <source>
        <strain evidence="1">Expedition CK06-06</strain>
    </source>
</reference>
<dbReference type="EMBL" id="BARS01011057">
    <property type="protein sequence ID" value="GAF99124.1"/>
    <property type="molecule type" value="Genomic_DNA"/>
</dbReference>
<evidence type="ECO:0000313" key="1">
    <source>
        <dbReference type="EMBL" id="GAF99124.1"/>
    </source>
</evidence>